<dbReference type="AlphaFoldDB" id="A0A2G1VPE2"/>
<evidence type="ECO:0000256" key="6">
    <source>
        <dbReference type="ARBA" id="ARBA00022884"/>
    </source>
</evidence>
<dbReference type="Pfam" id="PF03054">
    <property type="entry name" value="tRNA_Me_trans"/>
    <property type="match status" value="1"/>
</dbReference>
<feature type="region of interest" description="Interaction with target base in tRNA" evidence="9">
    <location>
        <begin position="95"/>
        <end position="97"/>
    </location>
</feature>
<evidence type="ECO:0000259" key="10">
    <source>
        <dbReference type="Pfam" id="PF20258"/>
    </source>
</evidence>
<dbReference type="RefSeq" id="WP_099646906.1">
    <property type="nucleotide sequence ID" value="NZ_KZ319294.1"/>
</dbReference>
<dbReference type="InterPro" id="IPR046885">
    <property type="entry name" value="MnmA-like_C"/>
</dbReference>
<feature type="site" description="Interaction with tRNA" evidence="9">
    <location>
        <position position="125"/>
    </location>
</feature>
<dbReference type="Pfam" id="PF20259">
    <property type="entry name" value="tRNA_Me_trans_M"/>
    <property type="match status" value="1"/>
</dbReference>
<evidence type="ECO:0000256" key="9">
    <source>
        <dbReference type="HAMAP-Rule" id="MF_00144"/>
    </source>
</evidence>
<evidence type="ECO:0000256" key="3">
    <source>
        <dbReference type="ARBA" id="ARBA00022694"/>
    </source>
</evidence>
<evidence type="ECO:0000256" key="7">
    <source>
        <dbReference type="ARBA" id="ARBA00023157"/>
    </source>
</evidence>
<dbReference type="HAMAP" id="MF_00144">
    <property type="entry name" value="tRNA_thiouridyl_MnmA"/>
    <property type="match status" value="1"/>
</dbReference>
<keyword evidence="9" id="KW-0963">Cytoplasm</keyword>
<dbReference type="PANTHER" id="PTHR11933">
    <property type="entry name" value="TRNA 5-METHYLAMINOMETHYL-2-THIOURIDYLATE -METHYLTRANSFERASE"/>
    <property type="match status" value="1"/>
</dbReference>
<dbReference type="Proteomes" id="UP000229433">
    <property type="component" value="Unassembled WGS sequence"/>
</dbReference>
<evidence type="ECO:0000256" key="4">
    <source>
        <dbReference type="ARBA" id="ARBA00022741"/>
    </source>
</evidence>
<evidence type="ECO:0000256" key="1">
    <source>
        <dbReference type="ARBA" id="ARBA00022555"/>
    </source>
</evidence>
<dbReference type="SUPFAM" id="SSF52402">
    <property type="entry name" value="Adenine nucleotide alpha hydrolases-like"/>
    <property type="match status" value="1"/>
</dbReference>
<sequence>MKTVVVGLSGGVDSSVSAYLLKEAGYRVIGLFMKNWHDDSVTISDECPWLDDSNDAMLVAEKLGIPFQTVDLSEQYKERIVDYMFREYEKGRTPNPDVLCNREIKFDVFMKIALDLGADYVATGHYCQKGEVEVDGKPVYQLLAGADANKDQSYFLCQLSQEQLAKTLFPIGHLQKSEVRKIAKEQNLVTAEKKDSQGLCFIGKVRLPDFLQQKLKPKEGVIVEITAETAREKIEALHTETEAGAAVALSDVATLAQKPKYKLSDGKVVGKHQGAHYFTKGQRKGLAVGGTPEPLFVLDTDVEENVIYTGQGKEHPGLLRSALFIQEDEVHYIREDLALQAGEVREVEARIRYRQPLQKAMLHKVEEGMYVSFEEPQSAISEGQFVAWYDGAECLGSGVIS</sequence>
<dbReference type="FunFam" id="3.40.50.620:FF:000115">
    <property type="entry name" value="tRNA-specific 2-thiouridylase MnmA"/>
    <property type="match status" value="1"/>
</dbReference>
<dbReference type="PANTHER" id="PTHR11933:SF5">
    <property type="entry name" value="MITOCHONDRIAL TRNA-SPECIFIC 2-THIOURIDYLASE 1"/>
    <property type="match status" value="1"/>
</dbReference>
<evidence type="ECO:0000313" key="13">
    <source>
        <dbReference type="Proteomes" id="UP000229433"/>
    </source>
</evidence>
<evidence type="ECO:0000259" key="11">
    <source>
        <dbReference type="Pfam" id="PF20259"/>
    </source>
</evidence>
<gene>
    <name evidence="9" type="primary">mnmA</name>
    <name evidence="12" type="ORF">CJ305_13975</name>
</gene>
<keyword evidence="5 9" id="KW-0067">ATP-binding</keyword>
<dbReference type="NCBIfam" id="TIGR00420">
    <property type="entry name" value="trmU"/>
    <property type="match status" value="1"/>
</dbReference>
<keyword evidence="2 9" id="KW-0808">Transferase</keyword>
<dbReference type="OrthoDB" id="9800696at2"/>
<feature type="active site" description="Cysteine persulfide intermediate" evidence="9">
    <location>
        <position position="200"/>
    </location>
</feature>
<dbReference type="Gene3D" id="2.40.30.10">
    <property type="entry name" value="Translation factors"/>
    <property type="match status" value="1"/>
</dbReference>
<comment type="subcellular location">
    <subcellularLocation>
        <location evidence="9">Cytoplasm</location>
    </subcellularLocation>
</comment>
<dbReference type="Gene3D" id="3.40.50.620">
    <property type="entry name" value="HUPs"/>
    <property type="match status" value="1"/>
</dbReference>
<comment type="caution">
    <text evidence="9">Lacks conserved residue(s) required for the propagation of feature annotation.</text>
</comment>
<dbReference type="Gene3D" id="2.30.30.280">
    <property type="entry name" value="Adenine nucleotide alpha hydrolases-like domains"/>
    <property type="match status" value="1"/>
</dbReference>
<dbReference type="Pfam" id="PF20258">
    <property type="entry name" value="tRNA_Me_trans_C"/>
    <property type="match status" value="1"/>
</dbReference>
<feature type="domain" description="tRNA-specific 2-thiouridylase MnmA-like C-terminal" evidence="10">
    <location>
        <begin position="329"/>
        <end position="400"/>
    </location>
</feature>
<dbReference type="GO" id="GO:0002143">
    <property type="term" value="P:tRNA wobble position uridine thiolation"/>
    <property type="evidence" value="ECO:0007669"/>
    <property type="project" value="TreeGrafter"/>
</dbReference>
<keyword evidence="4 9" id="KW-0547">Nucleotide-binding</keyword>
<dbReference type="InterPro" id="IPR023382">
    <property type="entry name" value="MnmA-like_central_sf"/>
</dbReference>
<keyword evidence="7" id="KW-1015">Disulfide bond</keyword>
<dbReference type="GO" id="GO:0103016">
    <property type="term" value="F:tRNA-uridine 2-sulfurtransferase activity"/>
    <property type="evidence" value="ECO:0007669"/>
    <property type="project" value="UniProtKB-EC"/>
</dbReference>
<evidence type="ECO:0000256" key="2">
    <source>
        <dbReference type="ARBA" id="ARBA00022679"/>
    </source>
</evidence>
<comment type="similarity">
    <text evidence="9">Belongs to the MnmA/TRMU family.</text>
</comment>
<dbReference type="EMBL" id="NQXA01000012">
    <property type="protein sequence ID" value="PHQ28614.1"/>
    <property type="molecule type" value="Genomic_DNA"/>
</dbReference>
<keyword evidence="6 9" id="KW-0694">RNA-binding</keyword>
<organism evidence="12 13">
    <name type="scientific">Leeuwenhoekiella nanhaiensis</name>
    <dbReference type="NCBI Taxonomy" id="1655491"/>
    <lineage>
        <taxon>Bacteria</taxon>
        <taxon>Pseudomonadati</taxon>
        <taxon>Bacteroidota</taxon>
        <taxon>Flavobacteriia</taxon>
        <taxon>Flavobacteriales</taxon>
        <taxon>Flavobacteriaceae</taxon>
        <taxon>Leeuwenhoekiella</taxon>
    </lineage>
</organism>
<dbReference type="CDD" id="cd01998">
    <property type="entry name" value="MnmA_TRMU-like"/>
    <property type="match status" value="1"/>
</dbReference>
<feature type="region of interest" description="Interaction with tRNA" evidence="9">
    <location>
        <begin position="352"/>
        <end position="353"/>
    </location>
</feature>
<feature type="binding site" evidence="9">
    <location>
        <position position="33"/>
    </location>
    <ligand>
        <name>ATP</name>
        <dbReference type="ChEBI" id="CHEBI:30616"/>
    </ligand>
</feature>
<dbReference type="InterPro" id="IPR014729">
    <property type="entry name" value="Rossmann-like_a/b/a_fold"/>
</dbReference>
<accession>A0A2G1VPE2</accession>
<feature type="region of interest" description="Interaction with tRNA" evidence="9">
    <location>
        <begin position="150"/>
        <end position="152"/>
    </location>
</feature>
<keyword evidence="3 9" id="KW-0819">tRNA processing</keyword>
<proteinExistence type="inferred from homology"/>
<evidence type="ECO:0000256" key="8">
    <source>
        <dbReference type="ARBA" id="ARBA00051542"/>
    </source>
</evidence>
<dbReference type="NCBIfam" id="NF001138">
    <property type="entry name" value="PRK00143.1"/>
    <property type="match status" value="1"/>
</dbReference>
<dbReference type="EC" id="2.8.1.13" evidence="9"/>
<feature type="active site" description="Nucleophile" evidence="9">
    <location>
        <position position="100"/>
    </location>
</feature>
<protein>
    <recommendedName>
        <fullName evidence="9">tRNA-specific 2-thiouridylase MnmA</fullName>
        <ecNumber evidence="9">2.8.1.13</ecNumber>
    </recommendedName>
</protein>
<evidence type="ECO:0000313" key="12">
    <source>
        <dbReference type="EMBL" id="PHQ28614.1"/>
    </source>
</evidence>
<dbReference type="GO" id="GO:0005524">
    <property type="term" value="F:ATP binding"/>
    <property type="evidence" value="ECO:0007669"/>
    <property type="project" value="UniProtKB-KW"/>
</dbReference>
<feature type="binding site" evidence="9">
    <location>
        <begin position="7"/>
        <end position="14"/>
    </location>
    <ligand>
        <name>ATP</name>
        <dbReference type="ChEBI" id="CHEBI:30616"/>
    </ligand>
</feature>
<comment type="function">
    <text evidence="9">Catalyzes the 2-thiolation of uridine at the wobble position (U34) of tRNA, leading to the formation of s(2)U34.</text>
</comment>
<feature type="site" description="Interaction with tRNA" evidence="9">
    <location>
        <position position="384"/>
    </location>
</feature>
<dbReference type="InterPro" id="IPR046884">
    <property type="entry name" value="MnmA-like_central"/>
</dbReference>
<dbReference type="FunFam" id="2.30.30.280:FF:000001">
    <property type="entry name" value="tRNA-specific 2-thiouridylase MnmA"/>
    <property type="match status" value="1"/>
</dbReference>
<dbReference type="InterPro" id="IPR004506">
    <property type="entry name" value="MnmA-like"/>
</dbReference>
<dbReference type="GO" id="GO:0005737">
    <property type="term" value="C:cytoplasm"/>
    <property type="evidence" value="ECO:0007669"/>
    <property type="project" value="UniProtKB-SubCell"/>
</dbReference>
<feature type="domain" description="tRNA-specific 2-thiouridylase MnmA-like central" evidence="11">
    <location>
        <begin position="262"/>
        <end position="310"/>
    </location>
</feature>
<comment type="caution">
    <text evidence="12">The sequence shown here is derived from an EMBL/GenBank/DDBJ whole genome shotgun (WGS) entry which is preliminary data.</text>
</comment>
<comment type="catalytic activity">
    <reaction evidence="8 9">
        <text>S-sulfanyl-L-cysteinyl-[protein] + uridine(34) in tRNA + AH2 + ATP = 2-thiouridine(34) in tRNA + L-cysteinyl-[protein] + A + AMP + diphosphate + H(+)</text>
        <dbReference type="Rhea" id="RHEA:47032"/>
        <dbReference type="Rhea" id="RHEA-COMP:10131"/>
        <dbReference type="Rhea" id="RHEA-COMP:11726"/>
        <dbReference type="Rhea" id="RHEA-COMP:11727"/>
        <dbReference type="Rhea" id="RHEA-COMP:11728"/>
        <dbReference type="ChEBI" id="CHEBI:13193"/>
        <dbReference type="ChEBI" id="CHEBI:15378"/>
        <dbReference type="ChEBI" id="CHEBI:17499"/>
        <dbReference type="ChEBI" id="CHEBI:29950"/>
        <dbReference type="ChEBI" id="CHEBI:30616"/>
        <dbReference type="ChEBI" id="CHEBI:33019"/>
        <dbReference type="ChEBI" id="CHEBI:61963"/>
        <dbReference type="ChEBI" id="CHEBI:65315"/>
        <dbReference type="ChEBI" id="CHEBI:87170"/>
        <dbReference type="ChEBI" id="CHEBI:456215"/>
        <dbReference type="EC" id="2.8.1.13"/>
    </reaction>
</comment>
<reference evidence="12 13" key="1">
    <citation type="submission" date="2017-08" db="EMBL/GenBank/DDBJ databases">
        <title>The whole genome shortgun sequences of strain Leeuwenhoekiella nanhaiensis G18 from the South China Sea.</title>
        <authorList>
            <person name="Liu Q."/>
        </authorList>
    </citation>
    <scope>NUCLEOTIDE SEQUENCE [LARGE SCALE GENOMIC DNA]</scope>
    <source>
        <strain evidence="12 13">G18</strain>
    </source>
</reference>
<dbReference type="GO" id="GO:0000049">
    <property type="term" value="F:tRNA binding"/>
    <property type="evidence" value="ECO:0007669"/>
    <property type="project" value="UniProtKB-KW"/>
</dbReference>
<keyword evidence="1 9" id="KW-0820">tRNA-binding</keyword>
<name>A0A2G1VPE2_9FLAO</name>
<feature type="binding site" evidence="9">
    <location>
        <position position="124"/>
    </location>
    <ligand>
        <name>ATP</name>
        <dbReference type="ChEBI" id="CHEBI:30616"/>
    </ligand>
</feature>
<keyword evidence="13" id="KW-1185">Reference proteome</keyword>
<evidence type="ECO:0000256" key="5">
    <source>
        <dbReference type="ARBA" id="ARBA00022840"/>
    </source>
</evidence>